<evidence type="ECO:0000256" key="2">
    <source>
        <dbReference type="ARBA" id="ARBA00022723"/>
    </source>
</evidence>
<evidence type="ECO:0000256" key="1">
    <source>
        <dbReference type="ARBA" id="ARBA00022670"/>
    </source>
</evidence>
<dbReference type="PANTHER" id="PTHR34858:SF1">
    <property type="entry name" value="CYSO-CYSTEINE PEPTIDASE"/>
    <property type="match status" value="1"/>
</dbReference>
<dbReference type="CDD" id="cd08070">
    <property type="entry name" value="MPN_like"/>
    <property type="match status" value="1"/>
</dbReference>
<dbReference type="Gene3D" id="3.40.140.10">
    <property type="entry name" value="Cytidine Deaminase, domain 2"/>
    <property type="match status" value="1"/>
</dbReference>
<dbReference type="GO" id="GO:0008235">
    <property type="term" value="F:metalloexopeptidase activity"/>
    <property type="evidence" value="ECO:0007669"/>
    <property type="project" value="TreeGrafter"/>
</dbReference>
<dbReference type="InterPro" id="IPR028090">
    <property type="entry name" value="JAB_dom_prok"/>
</dbReference>
<sequence length="140" mass="16434">MKLVVKRRVFEEIAKRCIEGYPYETAGLMFGDLGSRLVLDIYPVQNIHEHDRRVRYRIDPMEYYRAEKTAEEKGMTIVGVYHSHPNVAARPSAYDLEYALPPWSYLILSVNHEKVLEYASWRAVQNNGEKKFLQEEVVIE</sequence>
<dbReference type="InterPro" id="IPR000555">
    <property type="entry name" value="JAMM/MPN+_dom"/>
</dbReference>
<dbReference type="EMBL" id="DTAD01000034">
    <property type="protein sequence ID" value="HGN90135.1"/>
    <property type="molecule type" value="Genomic_DNA"/>
</dbReference>
<organism evidence="7">
    <name type="scientific">Caldiarchaeum subterraneum</name>
    <dbReference type="NCBI Taxonomy" id="311458"/>
    <lineage>
        <taxon>Archaea</taxon>
        <taxon>Nitrososphaerota</taxon>
        <taxon>Candidatus Caldarchaeales</taxon>
        <taxon>Candidatus Caldarchaeaceae</taxon>
        <taxon>Candidatus Caldarchaeum</taxon>
    </lineage>
</organism>
<evidence type="ECO:0000256" key="5">
    <source>
        <dbReference type="ARBA" id="ARBA00023049"/>
    </source>
</evidence>
<keyword evidence="2" id="KW-0479">Metal-binding</keyword>
<evidence type="ECO:0000313" key="7">
    <source>
        <dbReference type="EMBL" id="HGN90135.1"/>
    </source>
</evidence>
<feature type="domain" description="MPN" evidence="6">
    <location>
        <begin position="3"/>
        <end position="138"/>
    </location>
</feature>
<dbReference type="FunFam" id="3.40.140.10:FF:000085">
    <property type="entry name" value="Mov34/MPN/PAD-1 family protein"/>
    <property type="match status" value="1"/>
</dbReference>
<evidence type="ECO:0000259" key="6">
    <source>
        <dbReference type="PROSITE" id="PS50249"/>
    </source>
</evidence>
<gene>
    <name evidence="7" type="ORF">ENT82_03275</name>
</gene>
<dbReference type="PROSITE" id="PS50249">
    <property type="entry name" value="MPN"/>
    <property type="match status" value="1"/>
</dbReference>
<dbReference type="GO" id="GO:0006508">
    <property type="term" value="P:proteolysis"/>
    <property type="evidence" value="ECO:0007669"/>
    <property type="project" value="UniProtKB-KW"/>
</dbReference>
<name>A0A7C4I6C8_CALS0</name>
<reference evidence="7" key="1">
    <citation type="journal article" date="2020" name="mSystems">
        <title>Genome- and Community-Level Interaction Insights into Carbon Utilization and Element Cycling Functions of Hydrothermarchaeota in Hydrothermal Sediment.</title>
        <authorList>
            <person name="Zhou Z."/>
            <person name="Liu Y."/>
            <person name="Xu W."/>
            <person name="Pan J."/>
            <person name="Luo Z.H."/>
            <person name="Li M."/>
        </authorList>
    </citation>
    <scope>NUCLEOTIDE SEQUENCE [LARGE SCALE GENOMIC DNA]</scope>
    <source>
        <strain evidence="7">SpSt-613</strain>
    </source>
</reference>
<comment type="caution">
    <text evidence="7">The sequence shown here is derived from an EMBL/GenBank/DDBJ whole genome shotgun (WGS) entry which is preliminary data.</text>
</comment>
<dbReference type="InterPro" id="IPR051929">
    <property type="entry name" value="VirAsm_ModProt"/>
</dbReference>
<dbReference type="SMART" id="SM00232">
    <property type="entry name" value="JAB_MPN"/>
    <property type="match status" value="1"/>
</dbReference>
<keyword evidence="5" id="KW-0482">Metalloprotease</keyword>
<dbReference type="SUPFAM" id="SSF102712">
    <property type="entry name" value="JAB1/MPN domain"/>
    <property type="match status" value="1"/>
</dbReference>
<dbReference type="GO" id="GO:0008270">
    <property type="term" value="F:zinc ion binding"/>
    <property type="evidence" value="ECO:0007669"/>
    <property type="project" value="TreeGrafter"/>
</dbReference>
<protein>
    <submittedName>
        <fullName evidence="7">M67 family peptidase</fullName>
    </submittedName>
</protein>
<dbReference type="PANTHER" id="PTHR34858">
    <property type="entry name" value="CYSO-CYSTEINE PEPTIDASE"/>
    <property type="match status" value="1"/>
</dbReference>
<dbReference type="InterPro" id="IPR037518">
    <property type="entry name" value="MPN"/>
</dbReference>
<evidence type="ECO:0000256" key="3">
    <source>
        <dbReference type="ARBA" id="ARBA00022801"/>
    </source>
</evidence>
<proteinExistence type="predicted"/>
<evidence type="ECO:0000256" key="4">
    <source>
        <dbReference type="ARBA" id="ARBA00022833"/>
    </source>
</evidence>
<accession>A0A7C4I6C8</accession>
<keyword evidence="1" id="KW-0645">Protease</keyword>
<dbReference type="Pfam" id="PF14464">
    <property type="entry name" value="Prok-JAB"/>
    <property type="match status" value="1"/>
</dbReference>
<dbReference type="AlphaFoldDB" id="A0A7C4I6C8"/>
<keyword evidence="4" id="KW-0862">Zinc</keyword>
<keyword evidence="3" id="KW-0378">Hydrolase</keyword>